<feature type="compositionally biased region" description="Polar residues" evidence="1">
    <location>
        <begin position="109"/>
        <end position="136"/>
    </location>
</feature>
<feature type="chain" id="PRO_5019267517" description="Transglycosylase SLT domain-containing protein" evidence="2">
    <location>
        <begin position="20"/>
        <end position="354"/>
    </location>
</feature>
<evidence type="ECO:0000256" key="1">
    <source>
        <dbReference type="SAM" id="MobiDB-lite"/>
    </source>
</evidence>
<feature type="compositionally biased region" description="Low complexity" evidence="1">
    <location>
        <begin position="57"/>
        <end position="101"/>
    </location>
</feature>
<organism evidence="4 5">
    <name type="scientific">Apiotrichum porosum</name>
    <dbReference type="NCBI Taxonomy" id="105984"/>
    <lineage>
        <taxon>Eukaryota</taxon>
        <taxon>Fungi</taxon>
        <taxon>Dikarya</taxon>
        <taxon>Basidiomycota</taxon>
        <taxon>Agaricomycotina</taxon>
        <taxon>Tremellomycetes</taxon>
        <taxon>Trichosporonales</taxon>
        <taxon>Trichosporonaceae</taxon>
        <taxon>Apiotrichum</taxon>
    </lineage>
</organism>
<feature type="compositionally biased region" description="Low complexity" evidence="1">
    <location>
        <begin position="137"/>
        <end position="147"/>
    </location>
</feature>
<evidence type="ECO:0000259" key="3">
    <source>
        <dbReference type="Pfam" id="PF01464"/>
    </source>
</evidence>
<keyword evidence="2" id="KW-0732">Signal</keyword>
<feature type="signal peptide" evidence="2">
    <location>
        <begin position="1"/>
        <end position="19"/>
    </location>
</feature>
<dbReference type="AlphaFoldDB" id="A0A427XZT7"/>
<comment type="caution">
    <text evidence="4">The sequence shown here is derived from an EMBL/GenBank/DDBJ whole genome shotgun (WGS) entry which is preliminary data.</text>
</comment>
<protein>
    <recommendedName>
        <fullName evidence="3">Transglycosylase SLT domain-containing protein</fullName>
    </recommendedName>
</protein>
<dbReference type="InterPro" id="IPR023346">
    <property type="entry name" value="Lysozyme-like_dom_sf"/>
</dbReference>
<dbReference type="SUPFAM" id="SSF53955">
    <property type="entry name" value="Lysozyme-like"/>
    <property type="match status" value="1"/>
</dbReference>
<feature type="domain" description="Transglycosylase SLT" evidence="3">
    <location>
        <begin position="215"/>
        <end position="301"/>
    </location>
</feature>
<dbReference type="OrthoDB" id="2537480at2759"/>
<feature type="region of interest" description="Disordered" evidence="1">
    <location>
        <begin position="29"/>
        <end position="147"/>
    </location>
</feature>
<evidence type="ECO:0000256" key="2">
    <source>
        <dbReference type="SAM" id="SignalP"/>
    </source>
</evidence>
<sequence length="354" mass="37799">MVAANTIALLTLLPALALAAVSPNHDSALARSNAHRGNAPRAIGSAQSRSRRRGQCRVRPAATEASAAAPAPTEESATPAEESTTPAEESTPTEESTTTTGSEDEAQTEGDSQAADTTEQPTTSASAEQEAESTPVNNNLAALPNSNSGLLYTTGPCGDNQPDADHPNGQQWWFNCGIDDNGWNPPFLTFDQIKYQDLAADGIYAPCAPYFDKFYAASGKYNIPPIMIAAIAMQESTCQPELTGGGGEAGMMQLLGSNCDGAPNGDCYDVDFNIDRGVYYLRDRIDANGGSVLLGMGAYNGWEKGMTRGDVYEKANTWGCFAQQNLDYMEQTLNGWLQNQYGYERGSINNRKDC</sequence>
<evidence type="ECO:0000313" key="4">
    <source>
        <dbReference type="EMBL" id="RSH84341.1"/>
    </source>
</evidence>
<dbReference type="Proteomes" id="UP000279236">
    <property type="component" value="Unassembled WGS sequence"/>
</dbReference>
<dbReference type="Gene3D" id="1.10.530.10">
    <property type="match status" value="1"/>
</dbReference>
<reference evidence="4 5" key="1">
    <citation type="submission" date="2018-11" db="EMBL/GenBank/DDBJ databases">
        <title>Genome sequence of Apiotrichum porosum DSM 27194.</title>
        <authorList>
            <person name="Aliyu H."/>
            <person name="Gorte O."/>
            <person name="Ochsenreither K."/>
        </authorList>
    </citation>
    <scope>NUCLEOTIDE SEQUENCE [LARGE SCALE GENOMIC DNA]</scope>
    <source>
        <strain evidence="4 5">DSM 27194</strain>
    </source>
</reference>
<keyword evidence="5" id="KW-1185">Reference proteome</keyword>
<accession>A0A427XZT7</accession>
<evidence type="ECO:0000313" key="5">
    <source>
        <dbReference type="Proteomes" id="UP000279236"/>
    </source>
</evidence>
<dbReference type="Pfam" id="PF01464">
    <property type="entry name" value="SLT"/>
    <property type="match status" value="1"/>
</dbReference>
<dbReference type="GeneID" id="39590404"/>
<dbReference type="InterPro" id="IPR008258">
    <property type="entry name" value="Transglycosylase_SLT_dom_1"/>
</dbReference>
<proteinExistence type="predicted"/>
<name>A0A427XZT7_9TREE</name>
<gene>
    <name evidence="4" type="ORF">EHS24_005861</name>
</gene>
<dbReference type="RefSeq" id="XP_028477789.1">
    <property type="nucleotide sequence ID" value="XM_028621337.1"/>
</dbReference>
<dbReference type="EMBL" id="RSCE01000003">
    <property type="protein sequence ID" value="RSH84341.1"/>
    <property type="molecule type" value="Genomic_DNA"/>
</dbReference>